<dbReference type="Gene3D" id="1.10.260.40">
    <property type="entry name" value="lambda repressor-like DNA-binding domains"/>
    <property type="match status" value="1"/>
</dbReference>
<evidence type="ECO:0000313" key="1">
    <source>
        <dbReference type="EMBL" id="MCH6472461.1"/>
    </source>
</evidence>
<sequence length="140" mass="15593">MSSQPLTDREVLASKLKLLTDLEEQRSGGALLFPKIEKAMAERGVRLTRVRWYRLRAGSADNKWDPQLLEALADFFGVPASYLLERESQLPPDLQAKVELMLAMKAAEVQGIAARIVGEVSPEALNELARLLDKHRKPGS</sequence>
<comment type="caution">
    <text evidence="1">The sequence shown here is derived from an EMBL/GenBank/DDBJ whole genome shotgun (WGS) entry which is preliminary data.</text>
</comment>
<dbReference type="InterPro" id="IPR010982">
    <property type="entry name" value="Lambda_DNA-bd_dom_sf"/>
</dbReference>
<evidence type="ECO:0008006" key="3">
    <source>
        <dbReference type="Google" id="ProtNLM"/>
    </source>
</evidence>
<protein>
    <recommendedName>
        <fullName evidence="3">XRE family transcriptional regulator</fullName>
    </recommendedName>
</protein>
<gene>
    <name evidence="1" type="ORF">L0M17_21265</name>
</gene>
<keyword evidence="2" id="KW-1185">Reference proteome</keyword>
<organism evidence="1 2">
    <name type="scientific">Sinomonas terrae</name>
    <dbReference type="NCBI Taxonomy" id="2908838"/>
    <lineage>
        <taxon>Bacteria</taxon>
        <taxon>Bacillati</taxon>
        <taxon>Actinomycetota</taxon>
        <taxon>Actinomycetes</taxon>
        <taxon>Micrococcales</taxon>
        <taxon>Micrococcaceae</taxon>
        <taxon>Sinomonas</taxon>
    </lineage>
</organism>
<evidence type="ECO:0000313" key="2">
    <source>
        <dbReference type="Proteomes" id="UP001202922"/>
    </source>
</evidence>
<accession>A0ABS9U6Y2</accession>
<dbReference type="Proteomes" id="UP001202922">
    <property type="component" value="Unassembled WGS sequence"/>
</dbReference>
<name>A0ABS9U6Y2_9MICC</name>
<dbReference type="RefSeq" id="WP_241056635.1">
    <property type="nucleotide sequence ID" value="NZ_JAKZBV010000002.1"/>
</dbReference>
<dbReference type="EMBL" id="JAKZBV010000002">
    <property type="protein sequence ID" value="MCH6472461.1"/>
    <property type="molecule type" value="Genomic_DNA"/>
</dbReference>
<reference evidence="1 2" key="1">
    <citation type="submission" date="2022-03" db="EMBL/GenBank/DDBJ databases">
        <title>Sinomonas sp. isolated from a soil.</title>
        <authorList>
            <person name="Han J."/>
            <person name="Kim D.-U."/>
        </authorList>
    </citation>
    <scope>NUCLEOTIDE SEQUENCE [LARGE SCALE GENOMIC DNA]</scope>
    <source>
        <strain evidence="1 2">5-5</strain>
    </source>
</reference>
<proteinExistence type="predicted"/>